<evidence type="ECO:0000313" key="4">
    <source>
        <dbReference type="EMBL" id="MFC3197928.1"/>
    </source>
</evidence>
<reference evidence="5" key="1">
    <citation type="journal article" date="2019" name="Int. J. Syst. Evol. Microbiol.">
        <title>The Global Catalogue of Microorganisms (GCM) 10K type strain sequencing project: providing services to taxonomists for standard genome sequencing and annotation.</title>
        <authorList>
            <consortium name="The Broad Institute Genomics Platform"/>
            <consortium name="The Broad Institute Genome Sequencing Center for Infectious Disease"/>
            <person name="Wu L."/>
            <person name="Ma J."/>
        </authorList>
    </citation>
    <scope>NUCLEOTIDE SEQUENCE [LARGE SCALE GENOMIC DNA]</scope>
    <source>
        <strain evidence="5">KCTC 52416</strain>
    </source>
</reference>
<evidence type="ECO:0000313" key="5">
    <source>
        <dbReference type="Proteomes" id="UP001595526"/>
    </source>
</evidence>
<gene>
    <name evidence="4" type="ORF">ACFOET_09915</name>
</gene>
<proteinExistence type="predicted"/>
<dbReference type="Gene3D" id="2.60.120.1440">
    <property type="match status" value="1"/>
</dbReference>
<keyword evidence="5" id="KW-1185">Reference proteome</keyword>
<dbReference type="Proteomes" id="UP001595526">
    <property type="component" value="Unassembled WGS sequence"/>
</dbReference>
<keyword evidence="1" id="KW-0472">Membrane</keyword>
<evidence type="ECO:0000259" key="2">
    <source>
        <dbReference type="Pfam" id="PF04773"/>
    </source>
</evidence>
<protein>
    <submittedName>
        <fullName evidence="4">FecR family protein</fullName>
    </submittedName>
</protein>
<dbReference type="PANTHER" id="PTHR30273:SF2">
    <property type="entry name" value="PROTEIN FECR"/>
    <property type="match status" value="1"/>
</dbReference>
<feature type="domain" description="FecR protein" evidence="2">
    <location>
        <begin position="189"/>
        <end position="287"/>
    </location>
</feature>
<evidence type="ECO:0000256" key="1">
    <source>
        <dbReference type="SAM" id="Phobius"/>
    </source>
</evidence>
<organism evidence="4 5">
    <name type="scientific">Parapedobacter deserti</name>
    <dbReference type="NCBI Taxonomy" id="1912957"/>
    <lineage>
        <taxon>Bacteria</taxon>
        <taxon>Pseudomonadati</taxon>
        <taxon>Bacteroidota</taxon>
        <taxon>Sphingobacteriia</taxon>
        <taxon>Sphingobacteriales</taxon>
        <taxon>Sphingobacteriaceae</taxon>
        <taxon>Parapedobacter</taxon>
    </lineage>
</organism>
<dbReference type="InterPro" id="IPR006860">
    <property type="entry name" value="FecR"/>
</dbReference>
<dbReference type="EMBL" id="JBHRTA010000030">
    <property type="protein sequence ID" value="MFC3197928.1"/>
    <property type="molecule type" value="Genomic_DNA"/>
</dbReference>
<dbReference type="InterPro" id="IPR012373">
    <property type="entry name" value="Ferrdict_sens_TM"/>
</dbReference>
<accession>A0ABV7JIN8</accession>
<keyword evidence="1" id="KW-1133">Transmembrane helix</keyword>
<evidence type="ECO:0000259" key="3">
    <source>
        <dbReference type="Pfam" id="PF16344"/>
    </source>
</evidence>
<feature type="transmembrane region" description="Helical" evidence="1">
    <location>
        <begin position="84"/>
        <end position="105"/>
    </location>
</feature>
<dbReference type="Pfam" id="PF16344">
    <property type="entry name" value="FecR_C"/>
    <property type="match status" value="1"/>
</dbReference>
<dbReference type="InterPro" id="IPR032508">
    <property type="entry name" value="FecR_C"/>
</dbReference>
<dbReference type="RefSeq" id="WP_379022086.1">
    <property type="nucleotide sequence ID" value="NZ_JBHRTA010000030.1"/>
</dbReference>
<feature type="domain" description="Protein FecR C-terminal" evidence="3">
    <location>
        <begin position="336"/>
        <end position="400"/>
    </location>
</feature>
<name>A0ABV7JIN8_9SPHI</name>
<comment type="caution">
    <text evidence="4">The sequence shown here is derived from an EMBL/GenBank/DDBJ whole genome shotgun (WGS) entry which is preliminary data.</text>
</comment>
<dbReference type="Pfam" id="PF04773">
    <property type="entry name" value="FecR"/>
    <property type="match status" value="1"/>
</dbReference>
<keyword evidence="1" id="KW-0812">Transmembrane</keyword>
<dbReference type="Gene3D" id="3.55.50.30">
    <property type="match status" value="1"/>
</dbReference>
<dbReference type="PANTHER" id="PTHR30273">
    <property type="entry name" value="PERIPLASMIC SIGNAL SENSOR AND SIGMA FACTOR ACTIVATOR FECR-RELATED"/>
    <property type="match status" value="1"/>
</dbReference>
<sequence length="415" mass="46665">MDNARVKFLVDRYRDGIASDEEIAELRLLVLDARYRHLLEAWTDELWDDLDKEALSDMSGERQQAALWRIIGHYNKDYGRIHRLMKYAVAVVLLVSVGAFSFWYWQESPAAIFLTVGADDVTEISPGANKAVLTLADGRKIVLDDLVGGERMEVGAATTALKHVDGVLVYQSEHEHHLSTAKQQEVYNTITTPIGGQYRVILPDGSEVMLNAGSALRYPVVFGKGKRVVEFSGEGYFKVASDQNRPFFVETMLADERHTVQVLGTEFNINTYDHEREVLTSVIEGSVGVSATHQGLGSVVLAPGQQSVLSGKSGASSLRVVMADLNSVTAWKDGLFVFNDERLPDLLKRVARWYNVTFTYEDDVNDIRFQGNYFRDKGLLNLLENLEMAAQVEFLIEKKEMANTSSERRVYVKRR</sequence>